<comment type="caution">
    <text evidence="1">The sequence shown here is derived from an EMBL/GenBank/DDBJ whole genome shotgun (WGS) entry which is preliminary data.</text>
</comment>
<dbReference type="EMBL" id="JBHSFG010000008">
    <property type="protein sequence ID" value="MFC4463704.1"/>
    <property type="molecule type" value="Genomic_DNA"/>
</dbReference>
<organism evidence="1 2">
    <name type="scientific">Streptomyces xiangluensis</name>
    <dbReference type="NCBI Taxonomy" id="2665720"/>
    <lineage>
        <taxon>Bacteria</taxon>
        <taxon>Bacillati</taxon>
        <taxon>Actinomycetota</taxon>
        <taxon>Actinomycetes</taxon>
        <taxon>Kitasatosporales</taxon>
        <taxon>Streptomycetaceae</taxon>
        <taxon>Streptomyces</taxon>
    </lineage>
</organism>
<reference evidence="2" key="1">
    <citation type="journal article" date="2019" name="Int. J. Syst. Evol. Microbiol.">
        <title>The Global Catalogue of Microorganisms (GCM) 10K type strain sequencing project: providing services to taxonomists for standard genome sequencing and annotation.</title>
        <authorList>
            <consortium name="The Broad Institute Genomics Platform"/>
            <consortium name="The Broad Institute Genome Sequencing Center for Infectious Disease"/>
            <person name="Wu L."/>
            <person name="Ma J."/>
        </authorList>
    </citation>
    <scope>NUCLEOTIDE SEQUENCE [LARGE SCALE GENOMIC DNA]</scope>
    <source>
        <strain evidence="2">DT43</strain>
    </source>
</reference>
<proteinExistence type="predicted"/>
<protein>
    <submittedName>
        <fullName evidence="1">Uncharacterized protein</fullName>
    </submittedName>
</protein>
<keyword evidence="2" id="KW-1185">Reference proteome</keyword>
<dbReference type="Proteomes" id="UP001596012">
    <property type="component" value="Unassembled WGS sequence"/>
</dbReference>
<evidence type="ECO:0000313" key="1">
    <source>
        <dbReference type="EMBL" id="MFC4463704.1"/>
    </source>
</evidence>
<evidence type="ECO:0000313" key="2">
    <source>
        <dbReference type="Proteomes" id="UP001596012"/>
    </source>
</evidence>
<accession>A0ABV8YG46</accession>
<sequence>MRGEFVDAQVWDALVASMKNAYTAGLGEGAVPRPVIMPLVRGELVGLIWVRPLKAGDDALTGIAALSNIAAAADADEIVLAWETHDVATACRLPLVGPAPCLNMVHATKDGHVLHQLPYTEQSLAQAPEDPATVGPHWLPALEPQPGGELVPPIQAAVNYSFTPLELDHPSPFGVTVVLMEEDGYSVRLTETFAR</sequence>
<name>A0ABV8YG46_9ACTN</name>
<dbReference type="RefSeq" id="WP_386337166.1">
    <property type="nucleotide sequence ID" value="NZ_JBHSFG010000008.1"/>
</dbReference>
<gene>
    <name evidence="1" type="ORF">ACFPH6_03685</name>
</gene>